<dbReference type="InterPro" id="IPR051697">
    <property type="entry name" value="Patched_domain-protein"/>
</dbReference>
<dbReference type="PANTHER" id="PTHR10796">
    <property type="entry name" value="PATCHED-RELATED"/>
    <property type="match status" value="1"/>
</dbReference>
<dbReference type="PANTHER" id="PTHR10796:SF181">
    <property type="entry name" value="SSD DOMAIN-CONTAINING PROTEIN"/>
    <property type="match status" value="1"/>
</dbReference>
<dbReference type="GO" id="GO:0006897">
    <property type="term" value="P:endocytosis"/>
    <property type="evidence" value="ECO:0007669"/>
    <property type="project" value="TreeGrafter"/>
</dbReference>
<dbReference type="AlphaFoldDB" id="A0AAV5VN67"/>
<name>A0AAV5VN67_9BILA</name>
<evidence type="ECO:0000313" key="3">
    <source>
        <dbReference type="Proteomes" id="UP001432322"/>
    </source>
</evidence>
<feature type="non-terminal residue" evidence="2">
    <location>
        <position position="230"/>
    </location>
</feature>
<gene>
    <name evidence="2" type="ORF">PFISCL1PPCAC_11141</name>
</gene>
<dbReference type="GO" id="GO:0018996">
    <property type="term" value="P:molting cycle, collagen and cuticulin-based cuticle"/>
    <property type="evidence" value="ECO:0007669"/>
    <property type="project" value="TreeGrafter"/>
</dbReference>
<dbReference type="EMBL" id="BTSY01000003">
    <property type="protein sequence ID" value="GMT19844.1"/>
    <property type="molecule type" value="Genomic_DNA"/>
</dbReference>
<proteinExistence type="predicted"/>
<accession>A0AAV5VN67</accession>
<organism evidence="2 3">
    <name type="scientific">Pristionchus fissidentatus</name>
    <dbReference type="NCBI Taxonomy" id="1538716"/>
    <lineage>
        <taxon>Eukaryota</taxon>
        <taxon>Metazoa</taxon>
        <taxon>Ecdysozoa</taxon>
        <taxon>Nematoda</taxon>
        <taxon>Chromadorea</taxon>
        <taxon>Rhabditida</taxon>
        <taxon>Rhabditina</taxon>
        <taxon>Diplogasteromorpha</taxon>
        <taxon>Diplogasteroidea</taxon>
        <taxon>Neodiplogasteridae</taxon>
        <taxon>Pristionchus</taxon>
    </lineage>
</organism>
<dbReference type="GO" id="GO:0030659">
    <property type="term" value="C:cytoplasmic vesicle membrane"/>
    <property type="evidence" value="ECO:0007669"/>
    <property type="project" value="TreeGrafter"/>
</dbReference>
<reference evidence="2" key="1">
    <citation type="submission" date="2023-10" db="EMBL/GenBank/DDBJ databases">
        <title>Genome assembly of Pristionchus species.</title>
        <authorList>
            <person name="Yoshida K."/>
            <person name="Sommer R.J."/>
        </authorList>
    </citation>
    <scope>NUCLEOTIDE SEQUENCE</scope>
    <source>
        <strain evidence="2">RS5133</strain>
    </source>
</reference>
<keyword evidence="3" id="KW-1185">Reference proteome</keyword>
<sequence>MLSQWIRIGAYHFGHCVAAHPSLFVFIPLLLFVGLLHSTVDAVRSSLSPGSTSQNEELFLPDNGRIRETKEKLSRYFPDGGHFSTRSWLAPNLRIVILQAEREHTNVLDPNMMELYAELRSTLERTEIATSRGRVSLASLCEVKKAENNYKPRHCKRDPLSLVGLLGELQYPFVNISLGPLDPISSSLYRRVNLAPYLGGVRTDSEGNVKRARLARMVIDLPRVEWIEDK</sequence>
<keyword evidence="1" id="KW-0472">Membrane</keyword>
<keyword evidence="1" id="KW-0812">Transmembrane</keyword>
<feature type="transmembrane region" description="Helical" evidence="1">
    <location>
        <begin position="12"/>
        <end position="36"/>
    </location>
</feature>
<comment type="caution">
    <text evidence="2">The sequence shown here is derived from an EMBL/GenBank/DDBJ whole genome shotgun (WGS) entry which is preliminary data.</text>
</comment>
<keyword evidence="1" id="KW-1133">Transmembrane helix</keyword>
<dbReference type="GO" id="GO:0005886">
    <property type="term" value="C:plasma membrane"/>
    <property type="evidence" value="ECO:0007669"/>
    <property type="project" value="TreeGrafter"/>
</dbReference>
<dbReference type="Proteomes" id="UP001432322">
    <property type="component" value="Unassembled WGS sequence"/>
</dbReference>
<protein>
    <submittedName>
        <fullName evidence="2">Uncharacterized protein</fullName>
    </submittedName>
</protein>
<evidence type="ECO:0000256" key="1">
    <source>
        <dbReference type="SAM" id="Phobius"/>
    </source>
</evidence>
<evidence type="ECO:0000313" key="2">
    <source>
        <dbReference type="EMBL" id="GMT19844.1"/>
    </source>
</evidence>